<dbReference type="PROSITE" id="PS50949">
    <property type="entry name" value="HTH_GNTR"/>
    <property type="match status" value="1"/>
</dbReference>
<keyword evidence="2" id="KW-0238">DNA-binding</keyword>
<dbReference type="CDD" id="cd07377">
    <property type="entry name" value="WHTH_GntR"/>
    <property type="match status" value="1"/>
</dbReference>
<accession>A0A0R1YR65</accession>
<dbReference type="EMBL" id="AZGK01000025">
    <property type="protein sequence ID" value="KRM44658.1"/>
    <property type="molecule type" value="Genomic_DNA"/>
</dbReference>
<dbReference type="Pfam" id="PF00392">
    <property type="entry name" value="GntR"/>
    <property type="match status" value="1"/>
</dbReference>
<sequence length="239" mass="27076">MIPLKSIGLTKEKVMAKLSVYQQTVDKLQAKILSGEWQPGQRLPTMKQLSKQMGVSITSMREALKSMENQNVISIEHGRGIYVRNDPNSVNAMGDVKVKSLPLLSLLQARLLVEPEQAYYCAQNSDPTIIQRLQDLSERMDKEMRTGGDFLNIDLAFHQLVAEGANQPALEIMLKSLENYQIESREKTNTLPNMRTKASLYHQLIATAIATRDADEAKRLMGMHIRAMIEPLRRMEKQP</sequence>
<dbReference type="Gene3D" id="1.20.120.530">
    <property type="entry name" value="GntR ligand-binding domain-like"/>
    <property type="match status" value="1"/>
</dbReference>
<dbReference type="GO" id="GO:0003700">
    <property type="term" value="F:DNA-binding transcription factor activity"/>
    <property type="evidence" value="ECO:0007669"/>
    <property type="project" value="InterPro"/>
</dbReference>
<dbReference type="InterPro" id="IPR036390">
    <property type="entry name" value="WH_DNA-bd_sf"/>
</dbReference>
<organism evidence="5 6">
    <name type="scientific">Lentilactobacillus parabuchneri DSM 5707 = NBRC 107865</name>
    <dbReference type="NCBI Taxonomy" id="1423784"/>
    <lineage>
        <taxon>Bacteria</taxon>
        <taxon>Bacillati</taxon>
        <taxon>Bacillota</taxon>
        <taxon>Bacilli</taxon>
        <taxon>Lactobacillales</taxon>
        <taxon>Lactobacillaceae</taxon>
        <taxon>Lentilactobacillus</taxon>
    </lineage>
</organism>
<gene>
    <name evidence="5" type="ORF">FC51_GL001356</name>
</gene>
<evidence type="ECO:0000259" key="4">
    <source>
        <dbReference type="PROSITE" id="PS50949"/>
    </source>
</evidence>
<keyword evidence="3" id="KW-0804">Transcription</keyword>
<dbReference type="Proteomes" id="UP000051957">
    <property type="component" value="Unassembled WGS sequence"/>
</dbReference>
<dbReference type="InterPro" id="IPR000524">
    <property type="entry name" value="Tscrpt_reg_HTH_GntR"/>
</dbReference>
<dbReference type="Pfam" id="PF07729">
    <property type="entry name" value="FCD"/>
    <property type="match status" value="1"/>
</dbReference>
<comment type="caution">
    <text evidence="5">The sequence shown here is derived from an EMBL/GenBank/DDBJ whole genome shotgun (WGS) entry which is preliminary data.</text>
</comment>
<dbReference type="Gene3D" id="1.10.10.10">
    <property type="entry name" value="Winged helix-like DNA-binding domain superfamily/Winged helix DNA-binding domain"/>
    <property type="match status" value="1"/>
</dbReference>
<dbReference type="InterPro" id="IPR036388">
    <property type="entry name" value="WH-like_DNA-bd_sf"/>
</dbReference>
<dbReference type="InterPro" id="IPR011711">
    <property type="entry name" value="GntR_C"/>
</dbReference>
<evidence type="ECO:0000313" key="5">
    <source>
        <dbReference type="EMBL" id="KRM44658.1"/>
    </source>
</evidence>
<evidence type="ECO:0000313" key="6">
    <source>
        <dbReference type="Proteomes" id="UP000051957"/>
    </source>
</evidence>
<dbReference type="InterPro" id="IPR008920">
    <property type="entry name" value="TF_FadR/GntR_C"/>
</dbReference>
<dbReference type="PANTHER" id="PTHR43537">
    <property type="entry name" value="TRANSCRIPTIONAL REGULATOR, GNTR FAMILY"/>
    <property type="match status" value="1"/>
</dbReference>
<proteinExistence type="predicted"/>
<dbReference type="GO" id="GO:0003677">
    <property type="term" value="F:DNA binding"/>
    <property type="evidence" value="ECO:0007669"/>
    <property type="project" value="UniProtKB-KW"/>
</dbReference>
<feature type="domain" description="HTH gntR-type" evidence="4">
    <location>
        <begin position="18"/>
        <end position="86"/>
    </location>
</feature>
<dbReference type="SUPFAM" id="SSF46785">
    <property type="entry name" value="Winged helix' DNA-binding domain"/>
    <property type="match status" value="1"/>
</dbReference>
<dbReference type="SMART" id="SM00895">
    <property type="entry name" value="FCD"/>
    <property type="match status" value="1"/>
</dbReference>
<dbReference type="SUPFAM" id="SSF48008">
    <property type="entry name" value="GntR ligand-binding domain-like"/>
    <property type="match status" value="1"/>
</dbReference>
<evidence type="ECO:0000256" key="1">
    <source>
        <dbReference type="ARBA" id="ARBA00023015"/>
    </source>
</evidence>
<dbReference type="SMART" id="SM00345">
    <property type="entry name" value="HTH_GNTR"/>
    <property type="match status" value="1"/>
</dbReference>
<reference evidence="5 6" key="1">
    <citation type="journal article" date="2015" name="Genome Announc.">
        <title>Expanding the biotechnology potential of lactobacilli through comparative genomics of 213 strains and associated genera.</title>
        <authorList>
            <person name="Sun Z."/>
            <person name="Harris H.M."/>
            <person name="McCann A."/>
            <person name="Guo C."/>
            <person name="Argimon S."/>
            <person name="Zhang W."/>
            <person name="Yang X."/>
            <person name="Jeffery I.B."/>
            <person name="Cooney J.C."/>
            <person name="Kagawa T.F."/>
            <person name="Liu W."/>
            <person name="Song Y."/>
            <person name="Salvetti E."/>
            <person name="Wrobel A."/>
            <person name="Rasinkangas P."/>
            <person name="Parkhill J."/>
            <person name="Rea M.C."/>
            <person name="O'Sullivan O."/>
            <person name="Ritari J."/>
            <person name="Douillard F.P."/>
            <person name="Paul Ross R."/>
            <person name="Yang R."/>
            <person name="Briner A.E."/>
            <person name="Felis G.E."/>
            <person name="de Vos W.M."/>
            <person name="Barrangou R."/>
            <person name="Klaenhammer T.R."/>
            <person name="Caufield P.W."/>
            <person name="Cui Y."/>
            <person name="Zhang H."/>
            <person name="O'Toole P.W."/>
        </authorList>
    </citation>
    <scope>NUCLEOTIDE SEQUENCE [LARGE SCALE GENOMIC DNA]</scope>
    <source>
        <strain evidence="5 6">DSM 5707</strain>
    </source>
</reference>
<dbReference type="PANTHER" id="PTHR43537:SF5">
    <property type="entry name" value="UXU OPERON TRANSCRIPTIONAL REGULATOR"/>
    <property type="match status" value="1"/>
</dbReference>
<name>A0A0R1YR65_9LACO</name>
<evidence type="ECO:0000256" key="2">
    <source>
        <dbReference type="ARBA" id="ARBA00023125"/>
    </source>
</evidence>
<dbReference type="AlphaFoldDB" id="A0A0R1YR65"/>
<protein>
    <recommendedName>
        <fullName evidence="4">HTH gntR-type domain-containing protein</fullName>
    </recommendedName>
</protein>
<evidence type="ECO:0000256" key="3">
    <source>
        <dbReference type="ARBA" id="ARBA00023163"/>
    </source>
</evidence>
<keyword evidence="1" id="KW-0805">Transcription regulation</keyword>
<dbReference type="PATRIC" id="fig|1423784.4.peg.1381"/>